<protein>
    <submittedName>
        <fullName evidence="1">Uncharacterized protein</fullName>
    </submittedName>
</protein>
<organism evidence="1 2">
    <name type="scientific">Westerdykella ornata</name>
    <dbReference type="NCBI Taxonomy" id="318751"/>
    <lineage>
        <taxon>Eukaryota</taxon>
        <taxon>Fungi</taxon>
        <taxon>Dikarya</taxon>
        <taxon>Ascomycota</taxon>
        <taxon>Pezizomycotina</taxon>
        <taxon>Dothideomycetes</taxon>
        <taxon>Pleosporomycetidae</taxon>
        <taxon>Pleosporales</taxon>
        <taxon>Sporormiaceae</taxon>
        <taxon>Westerdykella</taxon>
    </lineage>
</organism>
<dbReference type="AlphaFoldDB" id="A0A6A6JGI1"/>
<proteinExistence type="predicted"/>
<dbReference type="Proteomes" id="UP000800097">
    <property type="component" value="Unassembled WGS sequence"/>
</dbReference>
<dbReference type="RefSeq" id="XP_033652914.1">
    <property type="nucleotide sequence ID" value="XM_033803039.1"/>
</dbReference>
<name>A0A6A6JGI1_WESOR</name>
<accession>A0A6A6JGI1</accession>
<dbReference type="EMBL" id="ML986497">
    <property type="protein sequence ID" value="KAF2275375.1"/>
    <property type="molecule type" value="Genomic_DNA"/>
</dbReference>
<sequence>MDDKSSPSTSTIEQTLIGTWDADPSLVVTKAAWNGTALSADSWYIWDGEASFNKKTIIRLAFVSRSQQSGESKPVLGALSRTVTADYAWSEPWQDDLKELSGSLNCSQNTKLVIKVSHNGTGLGSDLKEISNSWFNLLYRPEIEGAVEAPILYLISPSGAEISSFDTSHEQYVLARTPVGHGVHRRHLLHCVCPVW</sequence>
<gene>
    <name evidence="1" type="ORF">EI97DRAFT_73392</name>
</gene>
<dbReference type="GeneID" id="54556214"/>
<evidence type="ECO:0000313" key="1">
    <source>
        <dbReference type="EMBL" id="KAF2275375.1"/>
    </source>
</evidence>
<evidence type="ECO:0000313" key="2">
    <source>
        <dbReference type="Proteomes" id="UP000800097"/>
    </source>
</evidence>
<reference evidence="1" key="1">
    <citation type="journal article" date="2020" name="Stud. Mycol.">
        <title>101 Dothideomycetes genomes: a test case for predicting lifestyles and emergence of pathogens.</title>
        <authorList>
            <person name="Haridas S."/>
            <person name="Albert R."/>
            <person name="Binder M."/>
            <person name="Bloem J."/>
            <person name="Labutti K."/>
            <person name="Salamov A."/>
            <person name="Andreopoulos B."/>
            <person name="Baker S."/>
            <person name="Barry K."/>
            <person name="Bills G."/>
            <person name="Bluhm B."/>
            <person name="Cannon C."/>
            <person name="Castanera R."/>
            <person name="Culley D."/>
            <person name="Daum C."/>
            <person name="Ezra D."/>
            <person name="Gonzalez J."/>
            <person name="Henrissat B."/>
            <person name="Kuo A."/>
            <person name="Liang C."/>
            <person name="Lipzen A."/>
            <person name="Lutzoni F."/>
            <person name="Magnuson J."/>
            <person name="Mondo S."/>
            <person name="Nolan M."/>
            <person name="Ohm R."/>
            <person name="Pangilinan J."/>
            <person name="Park H.-J."/>
            <person name="Ramirez L."/>
            <person name="Alfaro M."/>
            <person name="Sun H."/>
            <person name="Tritt A."/>
            <person name="Yoshinaga Y."/>
            <person name="Zwiers L.-H."/>
            <person name="Turgeon B."/>
            <person name="Goodwin S."/>
            <person name="Spatafora J."/>
            <person name="Crous P."/>
            <person name="Grigoriev I."/>
        </authorList>
    </citation>
    <scope>NUCLEOTIDE SEQUENCE</scope>
    <source>
        <strain evidence="1">CBS 379.55</strain>
    </source>
</reference>
<keyword evidence="2" id="KW-1185">Reference proteome</keyword>